<sequence length="103" mass="11064">MQLTQEAKIAPVFSLFRAIFAFAGFVSALSRPLSGGFLFGFMPARKGFTAAPPYSLLSPFLSGKNEYLAHGCKLSCIPSKRGALSSKNHDCRITGGLTEPHRA</sequence>
<name>A0A9D0ZMJ6_9FIRM</name>
<evidence type="ECO:0000313" key="2">
    <source>
        <dbReference type="EMBL" id="HIQ83173.1"/>
    </source>
</evidence>
<keyword evidence="1" id="KW-1133">Transmembrane helix</keyword>
<keyword evidence="1" id="KW-0472">Membrane</keyword>
<reference evidence="2" key="2">
    <citation type="journal article" date="2021" name="PeerJ">
        <title>Extensive microbial diversity within the chicken gut microbiome revealed by metagenomics and culture.</title>
        <authorList>
            <person name="Gilroy R."/>
            <person name="Ravi A."/>
            <person name="Getino M."/>
            <person name="Pursley I."/>
            <person name="Horton D.L."/>
            <person name="Alikhan N.F."/>
            <person name="Baker D."/>
            <person name="Gharbi K."/>
            <person name="Hall N."/>
            <person name="Watson M."/>
            <person name="Adriaenssens E.M."/>
            <person name="Foster-Nyarko E."/>
            <person name="Jarju S."/>
            <person name="Secka A."/>
            <person name="Antonio M."/>
            <person name="Oren A."/>
            <person name="Chaudhuri R.R."/>
            <person name="La Ragione R."/>
            <person name="Hildebrand F."/>
            <person name="Pallen M.J."/>
        </authorList>
    </citation>
    <scope>NUCLEOTIDE SEQUENCE</scope>
    <source>
        <strain evidence="2">ChiSjej6B24-2974</strain>
    </source>
</reference>
<accession>A0A9D0ZMJ6</accession>
<evidence type="ECO:0000313" key="3">
    <source>
        <dbReference type="Proteomes" id="UP000824260"/>
    </source>
</evidence>
<dbReference type="AlphaFoldDB" id="A0A9D0ZMJ6"/>
<evidence type="ECO:0000256" key="1">
    <source>
        <dbReference type="SAM" id="Phobius"/>
    </source>
</evidence>
<dbReference type="Proteomes" id="UP000824260">
    <property type="component" value="Unassembled WGS sequence"/>
</dbReference>
<gene>
    <name evidence="2" type="ORF">IAA52_08720</name>
</gene>
<dbReference type="EMBL" id="DVFZ01000086">
    <property type="protein sequence ID" value="HIQ83173.1"/>
    <property type="molecule type" value="Genomic_DNA"/>
</dbReference>
<comment type="caution">
    <text evidence="2">The sequence shown here is derived from an EMBL/GenBank/DDBJ whole genome shotgun (WGS) entry which is preliminary data.</text>
</comment>
<keyword evidence="1" id="KW-0812">Transmembrane</keyword>
<feature type="transmembrane region" description="Helical" evidence="1">
    <location>
        <begin position="12"/>
        <end position="29"/>
    </location>
</feature>
<organism evidence="2 3">
    <name type="scientific">Candidatus Pullichristensenella stercorigallinarum</name>
    <dbReference type="NCBI Taxonomy" id="2840909"/>
    <lineage>
        <taxon>Bacteria</taxon>
        <taxon>Bacillati</taxon>
        <taxon>Bacillota</taxon>
        <taxon>Clostridia</taxon>
        <taxon>Candidatus Pullichristensenella</taxon>
    </lineage>
</organism>
<proteinExistence type="predicted"/>
<protein>
    <submittedName>
        <fullName evidence="2">Uncharacterized protein</fullName>
    </submittedName>
</protein>
<reference evidence="2" key="1">
    <citation type="submission" date="2020-10" db="EMBL/GenBank/DDBJ databases">
        <authorList>
            <person name="Gilroy R."/>
        </authorList>
    </citation>
    <scope>NUCLEOTIDE SEQUENCE</scope>
    <source>
        <strain evidence="2">ChiSjej6B24-2974</strain>
    </source>
</reference>